<evidence type="ECO:0000256" key="2">
    <source>
        <dbReference type="ARBA" id="ARBA00022475"/>
    </source>
</evidence>
<dbReference type="InterPro" id="IPR051311">
    <property type="entry name" value="DedA_domain"/>
</dbReference>
<feature type="transmembrane region" description="Helical" evidence="6">
    <location>
        <begin position="44"/>
        <end position="67"/>
    </location>
</feature>
<keyword evidence="2" id="KW-1003">Cell membrane</keyword>
<dbReference type="AlphaFoldDB" id="A0A1G2BEI9"/>
<evidence type="ECO:0000259" key="7">
    <source>
        <dbReference type="Pfam" id="PF09335"/>
    </source>
</evidence>
<dbReference type="PANTHER" id="PTHR42709">
    <property type="entry name" value="ALKALINE PHOSPHATASE LIKE PROTEIN"/>
    <property type="match status" value="1"/>
</dbReference>
<comment type="caution">
    <text evidence="8">The sequence shown here is derived from an EMBL/GenBank/DDBJ whole genome shotgun (WGS) entry which is preliminary data.</text>
</comment>
<evidence type="ECO:0000256" key="6">
    <source>
        <dbReference type="SAM" id="Phobius"/>
    </source>
</evidence>
<feature type="transmembrane region" description="Helical" evidence="6">
    <location>
        <begin position="167"/>
        <end position="186"/>
    </location>
</feature>
<keyword evidence="5 6" id="KW-0472">Membrane</keyword>
<keyword evidence="3 6" id="KW-0812">Transmembrane</keyword>
<comment type="subcellular location">
    <subcellularLocation>
        <location evidence="1">Cell membrane</location>
        <topology evidence="1">Multi-pass membrane protein</topology>
    </subcellularLocation>
</comment>
<proteinExistence type="predicted"/>
<name>A0A1G2BEI9_9BACT</name>
<evidence type="ECO:0000256" key="1">
    <source>
        <dbReference type="ARBA" id="ARBA00004651"/>
    </source>
</evidence>
<accession>A0A1G2BEI9</accession>
<dbReference type="GO" id="GO:0005886">
    <property type="term" value="C:plasma membrane"/>
    <property type="evidence" value="ECO:0007669"/>
    <property type="project" value="UniProtKB-SubCell"/>
</dbReference>
<dbReference type="EMBL" id="MHKI01000006">
    <property type="protein sequence ID" value="OGY87648.1"/>
    <property type="molecule type" value="Genomic_DNA"/>
</dbReference>
<evidence type="ECO:0000313" key="9">
    <source>
        <dbReference type="Proteomes" id="UP000176420"/>
    </source>
</evidence>
<reference evidence="8 9" key="1">
    <citation type="journal article" date="2016" name="Nat. Commun.">
        <title>Thousands of microbial genomes shed light on interconnected biogeochemical processes in an aquifer system.</title>
        <authorList>
            <person name="Anantharaman K."/>
            <person name="Brown C.T."/>
            <person name="Hug L.A."/>
            <person name="Sharon I."/>
            <person name="Castelle C.J."/>
            <person name="Probst A.J."/>
            <person name="Thomas B.C."/>
            <person name="Singh A."/>
            <person name="Wilkins M.J."/>
            <person name="Karaoz U."/>
            <person name="Brodie E.L."/>
            <person name="Williams K.H."/>
            <person name="Hubbard S.S."/>
            <person name="Banfield J.F."/>
        </authorList>
    </citation>
    <scope>NUCLEOTIDE SEQUENCE [LARGE SCALE GENOMIC DNA]</scope>
</reference>
<dbReference type="InterPro" id="IPR032816">
    <property type="entry name" value="VTT_dom"/>
</dbReference>
<dbReference type="PANTHER" id="PTHR42709:SF6">
    <property type="entry name" value="UNDECAPRENYL PHOSPHATE TRANSPORTER A"/>
    <property type="match status" value="1"/>
</dbReference>
<evidence type="ECO:0000256" key="3">
    <source>
        <dbReference type="ARBA" id="ARBA00022692"/>
    </source>
</evidence>
<evidence type="ECO:0000256" key="5">
    <source>
        <dbReference type="ARBA" id="ARBA00023136"/>
    </source>
</evidence>
<feature type="domain" description="VTT" evidence="7">
    <location>
        <begin position="33"/>
        <end position="152"/>
    </location>
</feature>
<organism evidence="8 9">
    <name type="scientific">Candidatus Kerfeldbacteria bacterium RIFOXYB2_FULL_38_14</name>
    <dbReference type="NCBI Taxonomy" id="1798547"/>
    <lineage>
        <taxon>Bacteria</taxon>
        <taxon>Candidatus Kerfeldiibacteriota</taxon>
    </lineage>
</organism>
<feature type="transmembrane region" description="Helical" evidence="6">
    <location>
        <begin position="133"/>
        <end position="155"/>
    </location>
</feature>
<feature type="transmembrane region" description="Helical" evidence="6">
    <location>
        <begin position="17"/>
        <end position="38"/>
    </location>
</feature>
<dbReference type="Pfam" id="PF09335">
    <property type="entry name" value="VTT_dom"/>
    <property type="match status" value="1"/>
</dbReference>
<sequence length="194" mass="21823">MSFTPEQIIALLIQYKYLILFPAIVLEGPIATLLAGFLSSLGYFYFLMIYLIAIIADVFGDVLYYALGRWGGTSVIKRWGRYFKFTENRLNQLEQHFYQHAGKTLLLGKLAHGIGGAILVAAGTAKMPLGKFIWYNFLGTLPKSLILLLIGYYFGKTYAKFSTYLDYTALGTAGLTIFLLLLYLSIKRLAKKTL</sequence>
<keyword evidence="4 6" id="KW-1133">Transmembrane helix</keyword>
<dbReference type="Proteomes" id="UP000176420">
    <property type="component" value="Unassembled WGS sequence"/>
</dbReference>
<evidence type="ECO:0000256" key="4">
    <source>
        <dbReference type="ARBA" id="ARBA00022989"/>
    </source>
</evidence>
<protein>
    <recommendedName>
        <fullName evidence="7">VTT domain-containing protein</fullName>
    </recommendedName>
</protein>
<evidence type="ECO:0000313" key="8">
    <source>
        <dbReference type="EMBL" id="OGY87648.1"/>
    </source>
</evidence>
<gene>
    <name evidence="8" type="ORF">A2319_04325</name>
</gene>